<gene>
    <name evidence="1" type="ORF">VN97_g5422</name>
</gene>
<accession>A0AAI9X8Q0</accession>
<evidence type="ECO:0000313" key="1">
    <source>
        <dbReference type="EMBL" id="KAJ9487902.1"/>
    </source>
</evidence>
<reference evidence="1" key="1">
    <citation type="submission" date="2015-06" db="EMBL/GenBank/DDBJ databases">
        <authorList>
            <person name="Nguyen H."/>
        </authorList>
    </citation>
    <scope>NUCLEOTIDE SEQUENCE</scope>
    <source>
        <strain evidence="1">DAOM 180753</strain>
    </source>
</reference>
<reference evidence="1" key="2">
    <citation type="journal article" date="2016" name="Fungal Biol.">
        <title>Ochratoxin A production by Penicillium thymicola.</title>
        <authorList>
            <person name="Nguyen H.D.T."/>
            <person name="McMullin D.R."/>
            <person name="Ponomareva E."/>
            <person name="Riley R."/>
            <person name="Pomraning K.R."/>
            <person name="Baker S.E."/>
            <person name="Seifert K.A."/>
        </authorList>
    </citation>
    <scope>NUCLEOTIDE SEQUENCE</scope>
    <source>
        <strain evidence="1">DAOM 180753</strain>
    </source>
</reference>
<keyword evidence="2" id="KW-1185">Reference proteome</keyword>
<dbReference type="EMBL" id="LACB01000139">
    <property type="protein sequence ID" value="KAJ9487902.1"/>
    <property type="molecule type" value="Genomic_DNA"/>
</dbReference>
<dbReference type="AlphaFoldDB" id="A0AAI9X8Q0"/>
<evidence type="ECO:0000313" key="2">
    <source>
        <dbReference type="Proteomes" id="UP001227192"/>
    </source>
</evidence>
<protein>
    <submittedName>
        <fullName evidence="1">Uncharacterized protein</fullName>
    </submittedName>
</protein>
<proteinExistence type="predicted"/>
<sequence>MQVLCSLCEFNVPHRALDPNPTIQKLPSMSMLVYSGITSNAKEVYSIFGTAQAHLQYYRHKDNVDVFVITHIGRVIGNWIPKLCANIS</sequence>
<name>A0AAI9X8Q0_PENTH</name>
<dbReference type="Proteomes" id="UP001227192">
    <property type="component" value="Unassembled WGS sequence"/>
</dbReference>
<comment type="caution">
    <text evidence="1">The sequence shown here is derived from an EMBL/GenBank/DDBJ whole genome shotgun (WGS) entry which is preliminary data.</text>
</comment>
<organism evidence="1 2">
    <name type="scientific">Penicillium thymicola</name>
    <dbReference type="NCBI Taxonomy" id="293382"/>
    <lineage>
        <taxon>Eukaryota</taxon>
        <taxon>Fungi</taxon>
        <taxon>Dikarya</taxon>
        <taxon>Ascomycota</taxon>
        <taxon>Pezizomycotina</taxon>
        <taxon>Eurotiomycetes</taxon>
        <taxon>Eurotiomycetidae</taxon>
        <taxon>Eurotiales</taxon>
        <taxon>Aspergillaceae</taxon>
        <taxon>Penicillium</taxon>
    </lineage>
</organism>